<dbReference type="AlphaFoldDB" id="A0A165AEC9"/>
<gene>
    <name evidence="2" type="ORF">L228DRAFT_270417</name>
</gene>
<dbReference type="OrthoDB" id="5218421at2759"/>
<organism evidence="2 3">
    <name type="scientific">Xylona heveae (strain CBS 132557 / TC161)</name>
    <dbReference type="NCBI Taxonomy" id="1328760"/>
    <lineage>
        <taxon>Eukaryota</taxon>
        <taxon>Fungi</taxon>
        <taxon>Dikarya</taxon>
        <taxon>Ascomycota</taxon>
        <taxon>Pezizomycotina</taxon>
        <taxon>Xylonomycetes</taxon>
        <taxon>Xylonales</taxon>
        <taxon>Xylonaceae</taxon>
        <taxon>Xylona</taxon>
    </lineage>
</organism>
<protein>
    <submittedName>
        <fullName evidence="2">Uncharacterized protein</fullName>
    </submittedName>
</protein>
<accession>A0A165AEC9</accession>
<evidence type="ECO:0000256" key="1">
    <source>
        <dbReference type="SAM" id="MobiDB-lite"/>
    </source>
</evidence>
<keyword evidence="3" id="KW-1185">Reference proteome</keyword>
<dbReference type="Proteomes" id="UP000076632">
    <property type="component" value="Unassembled WGS sequence"/>
</dbReference>
<proteinExistence type="predicted"/>
<dbReference type="OMA" id="MSEYQRI"/>
<evidence type="ECO:0000313" key="3">
    <source>
        <dbReference type="Proteomes" id="UP000076632"/>
    </source>
</evidence>
<feature type="compositionally biased region" description="Polar residues" evidence="1">
    <location>
        <begin position="63"/>
        <end position="80"/>
    </location>
</feature>
<evidence type="ECO:0000313" key="2">
    <source>
        <dbReference type="EMBL" id="KZF20338.1"/>
    </source>
</evidence>
<dbReference type="EMBL" id="KV407463">
    <property type="protein sequence ID" value="KZF20338.1"/>
    <property type="molecule type" value="Genomic_DNA"/>
</dbReference>
<sequence length="80" mass="8979">MNPNGAVYVNGDFSEPMSAQHNFQNHFDLDHPVQAMHLYNRIMHQHTKRQMEKATDSMRRHSSASNSEGGSLASIGSNHS</sequence>
<feature type="region of interest" description="Disordered" evidence="1">
    <location>
        <begin position="46"/>
        <end position="80"/>
    </location>
</feature>
<dbReference type="GeneID" id="28900541"/>
<feature type="compositionally biased region" description="Basic and acidic residues" evidence="1">
    <location>
        <begin position="49"/>
        <end position="59"/>
    </location>
</feature>
<name>A0A165AEC9_XYLHT</name>
<dbReference type="RefSeq" id="XP_018185893.1">
    <property type="nucleotide sequence ID" value="XM_018335404.1"/>
</dbReference>
<dbReference type="InParanoid" id="A0A165AEC9"/>
<reference evidence="2 3" key="1">
    <citation type="journal article" date="2016" name="Fungal Biol.">
        <title>The genome of Xylona heveae provides a window into fungal endophytism.</title>
        <authorList>
            <person name="Gazis R."/>
            <person name="Kuo A."/>
            <person name="Riley R."/>
            <person name="LaButti K."/>
            <person name="Lipzen A."/>
            <person name="Lin J."/>
            <person name="Amirebrahimi M."/>
            <person name="Hesse C.N."/>
            <person name="Spatafora J.W."/>
            <person name="Henrissat B."/>
            <person name="Hainaut M."/>
            <person name="Grigoriev I.V."/>
            <person name="Hibbett D.S."/>
        </authorList>
    </citation>
    <scope>NUCLEOTIDE SEQUENCE [LARGE SCALE GENOMIC DNA]</scope>
    <source>
        <strain evidence="2 3">TC161</strain>
    </source>
</reference>